<keyword evidence="1" id="KW-0175">Coiled coil</keyword>
<dbReference type="SMART" id="SM00267">
    <property type="entry name" value="GGDEF"/>
    <property type="match status" value="1"/>
</dbReference>
<evidence type="ECO:0000259" key="4">
    <source>
        <dbReference type="PROSITE" id="PS50113"/>
    </source>
</evidence>
<dbReference type="PROSITE" id="PS50887">
    <property type="entry name" value="GGDEF"/>
    <property type="match status" value="1"/>
</dbReference>
<keyword evidence="2" id="KW-0812">Transmembrane</keyword>
<feature type="transmembrane region" description="Helical" evidence="2">
    <location>
        <begin position="52"/>
        <end position="69"/>
    </location>
</feature>
<dbReference type="Pfam" id="PF13426">
    <property type="entry name" value="PAS_9"/>
    <property type="match status" value="2"/>
</dbReference>
<organism evidence="7 8">
    <name type="scientific">Bremerella cremea</name>
    <dbReference type="NCBI Taxonomy" id="1031537"/>
    <lineage>
        <taxon>Bacteria</taxon>
        <taxon>Pseudomonadati</taxon>
        <taxon>Planctomycetota</taxon>
        <taxon>Planctomycetia</taxon>
        <taxon>Pirellulales</taxon>
        <taxon>Pirellulaceae</taxon>
        <taxon>Bremerella</taxon>
    </lineage>
</organism>
<sequence length="792" mass="89965">MPRTRRLKQISFNFLLTLLGIVSVAYVFLLGAVSHEHFNWMPQFFGTYNESAIMLLILAGIFLIIAWVWRLHREIERCEAALQAEEKLREEKQRSAAQIKGLMLASPDPLITMDHHGIVQVASYSVETVLGWKPHEIVGQNARVLLPESDYPQFEELLDHIKTSGKLNQLGAPRDCFAKRRDGSELPATVSLWEIEQEGSDSLFICMIRDISERVESLAKLRLYYEALNATADSISLVDIETFQVLYVNAASCKALGYTREEMMTMDVRKRVSDLRIDNRSYTPEEVAQILLDQGGIDSIEIYRHRKDGTKFPAEANMRVFSSQGRQILVTTARDLTERRKLLAELEWMAFHDSLTGLANRTSILRSIQKSLDKKAPHCFALLFIDFDRFKLVNDSLGHEAGDDLLKQISQRIRKSLRGNDITPARLGGDEFLVLLENLNCPEDAIRVAERLEDILWPAYQIGPHSVISTASIGIVTNQHHFETASEMLRDADLAMYAAKSSGKACYRVFDETMRERAELHMQLEEQLNVAIERDELVIAYQPIVSLTSGQLDGVEALIRWQHPDYGLIMPDRFIPIAEESDLIIQIESWVLDRACQQWVDWQKNLGDKAPKCVHVNLSRKQLLLPEMVQRVADVLAKYRMPPGSLHLEVTESMIMEEMETGIAKLKELRQLGVRIDMDDFGTGHSSLSCLHEFPIDVLKVDRSFVANLKNVKDYAALLEAVLVLADNLGLKVVAEGIETKEQLVLLQSLDCELGQGYFFAKPLFAEDLENFVHDFHQRIGNKTERVTVGGY</sequence>
<dbReference type="PANTHER" id="PTHR44757:SF2">
    <property type="entry name" value="BIOFILM ARCHITECTURE MAINTENANCE PROTEIN MBAA"/>
    <property type="match status" value="1"/>
</dbReference>
<dbReference type="InterPro" id="IPR052155">
    <property type="entry name" value="Biofilm_reg_signaling"/>
</dbReference>
<keyword evidence="2" id="KW-1133">Transmembrane helix</keyword>
<dbReference type="InterPro" id="IPR001633">
    <property type="entry name" value="EAL_dom"/>
</dbReference>
<dbReference type="Gene3D" id="3.20.20.450">
    <property type="entry name" value="EAL domain"/>
    <property type="match status" value="1"/>
</dbReference>
<dbReference type="InterPro" id="IPR035919">
    <property type="entry name" value="EAL_sf"/>
</dbReference>
<dbReference type="InterPro" id="IPR043128">
    <property type="entry name" value="Rev_trsase/Diguanyl_cyclase"/>
</dbReference>
<dbReference type="PROSITE" id="PS50112">
    <property type="entry name" value="PAS"/>
    <property type="match status" value="2"/>
</dbReference>
<dbReference type="PANTHER" id="PTHR44757">
    <property type="entry name" value="DIGUANYLATE CYCLASE DGCP"/>
    <property type="match status" value="1"/>
</dbReference>
<dbReference type="CDD" id="cd01949">
    <property type="entry name" value="GGDEF"/>
    <property type="match status" value="1"/>
</dbReference>
<proteinExistence type="predicted"/>
<dbReference type="SMART" id="SM00086">
    <property type="entry name" value="PAC"/>
    <property type="match status" value="2"/>
</dbReference>
<dbReference type="Gene3D" id="3.30.70.270">
    <property type="match status" value="1"/>
</dbReference>
<dbReference type="InterPro" id="IPR001610">
    <property type="entry name" value="PAC"/>
</dbReference>
<dbReference type="CDD" id="cd01948">
    <property type="entry name" value="EAL"/>
    <property type="match status" value="1"/>
</dbReference>
<dbReference type="InterPro" id="IPR000700">
    <property type="entry name" value="PAS-assoc_C"/>
</dbReference>
<dbReference type="Pfam" id="PF00990">
    <property type="entry name" value="GGDEF"/>
    <property type="match status" value="1"/>
</dbReference>
<gene>
    <name evidence="7" type="ORF">DTL42_13545</name>
</gene>
<dbReference type="InterPro" id="IPR000160">
    <property type="entry name" value="GGDEF_dom"/>
</dbReference>
<name>A0A368KQE7_9BACT</name>
<dbReference type="InterPro" id="IPR029787">
    <property type="entry name" value="Nucleotide_cyclase"/>
</dbReference>
<feature type="domain" description="PAS" evidence="3">
    <location>
        <begin position="220"/>
        <end position="264"/>
    </location>
</feature>
<reference evidence="7 8" key="1">
    <citation type="submission" date="2018-07" db="EMBL/GenBank/DDBJ databases">
        <title>Comparative genomes isolates from brazilian mangrove.</title>
        <authorList>
            <person name="De Araujo J.E."/>
            <person name="Taketani R.G."/>
            <person name="Silva M.C.P."/>
            <person name="Lourenco M.V."/>
            <person name="Oliveira V.M."/>
            <person name="Andreote F.D."/>
        </authorList>
    </citation>
    <scope>NUCLEOTIDE SEQUENCE [LARGE SCALE GENOMIC DNA]</scope>
    <source>
        <strain evidence="7 8">HEX PRIS-MGV</strain>
    </source>
</reference>
<evidence type="ECO:0000259" key="3">
    <source>
        <dbReference type="PROSITE" id="PS50112"/>
    </source>
</evidence>
<dbReference type="SMART" id="SM00091">
    <property type="entry name" value="PAS"/>
    <property type="match status" value="2"/>
</dbReference>
<dbReference type="PROSITE" id="PS50113">
    <property type="entry name" value="PAC"/>
    <property type="match status" value="1"/>
</dbReference>
<evidence type="ECO:0000313" key="8">
    <source>
        <dbReference type="Proteomes" id="UP000253562"/>
    </source>
</evidence>
<evidence type="ECO:0000313" key="7">
    <source>
        <dbReference type="EMBL" id="RCS48225.1"/>
    </source>
</evidence>
<evidence type="ECO:0000259" key="6">
    <source>
        <dbReference type="PROSITE" id="PS50887"/>
    </source>
</evidence>
<dbReference type="InterPro" id="IPR000014">
    <property type="entry name" value="PAS"/>
</dbReference>
<evidence type="ECO:0000256" key="2">
    <source>
        <dbReference type="SAM" id="Phobius"/>
    </source>
</evidence>
<comment type="caution">
    <text evidence="7">The sequence shown here is derived from an EMBL/GenBank/DDBJ whole genome shotgun (WGS) entry which is preliminary data.</text>
</comment>
<feature type="domain" description="EAL" evidence="5">
    <location>
        <begin position="521"/>
        <end position="777"/>
    </location>
</feature>
<dbReference type="SMART" id="SM00052">
    <property type="entry name" value="EAL"/>
    <property type="match status" value="1"/>
</dbReference>
<dbReference type="NCBIfam" id="TIGR00229">
    <property type="entry name" value="sensory_box"/>
    <property type="match status" value="2"/>
</dbReference>
<dbReference type="Gene3D" id="3.30.450.20">
    <property type="entry name" value="PAS domain"/>
    <property type="match status" value="2"/>
</dbReference>
<dbReference type="Pfam" id="PF00563">
    <property type="entry name" value="EAL"/>
    <property type="match status" value="1"/>
</dbReference>
<dbReference type="InterPro" id="IPR035965">
    <property type="entry name" value="PAS-like_dom_sf"/>
</dbReference>
<feature type="domain" description="GGDEF" evidence="6">
    <location>
        <begin position="378"/>
        <end position="512"/>
    </location>
</feature>
<accession>A0A368KQE7</accession>
<dbReference type="SUPFAM" id="SSF55073">
    <property type="entry name" value="Nucleotide cyclase"/>
    <property type="match status" value="1"/>
</dbReference>
<dbReference type="Proteomes" id="UP000253562">
    <property type="component" value="Unassembled WGS sequence"/>
</dbReference>
<feature type="coiled-coil region" evidence="1">
    <location>
        <begin position="71"/>
        <end position="98"/>
    </location>
</feature>
<dbReference type="CDD" id="cd00130">
    <property type="entry name" value="PAS"/>
    <property type="match status" value="2"/>
</dbReference>
<evidence type="ECO:0000256" key="1">
    <source>
        <dbReference type="SAM" id="Coils"/>
    </source>
</evidence>
<feature type="transmembrane region" description="Helical" evidence="2">
    <location>
        <begin position="12"/>
        <end position="32"/>
    </location>
</feature>
<dbReference type="PROSITE" id="PS50883">
    <property type="entry name" value="EAL"/>
    <property type="match status" value="1"/>
</dbReference>
<protein>
    <submittedName>
        <fullName evidence="7">EAL domain-containing protein</fullName>
    </submittedName>
</protein>
<feature type="domain" description="PAS" evidence="3">
    <location>
        <begin position="95"/>
        <end position="165"/>
    </location>
</feature>
<evidence type="ECO:0000259" key="5">
    <source>
        <dbReference type="PROSITE" id="PS50883"/>
    </source>
</evidence>
<feature type="domain" description="PAC" evidence="4">
    <location>
        <begin position="298"/>
        <end position="348"/>
    </location>
</feature>
<dbReference type="SUPFAM" id="SSF141868">
    <property type="entry name" value="EAL domain-like"/>
    <property type="match status" value="1"/>
</dbReference>
<dbReference type="AlphaFoldDB" id="A0A368KQE7"/>
<dbReference type="SUPFAM" id="SSF55785">
    <property type="entry name" value="PYP-like sensor domain (PAS domain)"/>
    <property type="match status" value="2"/>
</dbReference>
<dbReference type="NCBIfam" id="TIGR00254">
    <property type="entry name" value="GGDEF"/>
    <property type="match status" value="1"/>
</dbReference>
<keyword evidence="2" id="KW-0472">Membrane</keyword>
<dbReference type="EMBL" id="QPEX01000027">
    <property type="protein sequence ID" value="RCS48225.1"/>
    <property type="molecule type" value="Genomic_DNA"/>
</dbReference>